<dbReference type="InterPro" id="IPR003439">
    <property type="entry name" value="ABC_transporter-like_ATP-bd"/>
</dbReference>
<proteinExistence type="predicted"/>
<evidence type="ECO:0000256" key="2">
    <source>
        <dbReference type="ARBA" id="ARBA00022448"/>
    </source>
</evidence>
<dbReference type="SUPFAM" id="SSF90123">
    <property type="entry name" value="ABC transporter transmembrane region"/>
    <property type="match status" value="2"/>
</dbReference>
<dbReference type="SUPFAM" id="SSF52540">
    <property type="entry name" value="P-loop containing nucleoside triphosphate hydrolases"/>
    <property type="match status" value="2"/>
</dbReference>
<feature type="transmembrane region" description="Helical" evidence="9">
    <location>
        <begin position="348"/>
        <end position="370"/>
    </location>
</feature>
<dbReference type="InterPro" id="IPR044726">
    <property type="entry name" value="ABCC_6TM_D2"/>
</dbReference>
<gene>
    <name evidence="12" type="ORF">PHYEVI_LOCUS7912</name>
</gene>
<comment type="subcellular location">
    <subcellularLocation>
        <location evidence="1">Membrane</location>
        <topology evidence="1">Multi-pass membrane protein</topology>
    </subcellularLocation>
</comment>
<dbReference type="InterPro" id="IPR011527">
    <property type="entry name" value="ABC1_TM_dom"/>
</dbReference>
<dbReference type="SMART" id="SM00382">
    <property type="entry name" value="AAA"/>
    <property type="match status" value="2"/>
</dbReference>
<dbReference type="GO" id="GO:0005524">
    <property type="term" value="F:ATP binding"/>
    <property type="evidence" value="ECO:0007669"/>
    <property type="project" value="UniProtKB-KW"/>
</dbReference>
<dbReference type="FunFam" id="1.20.1560.10:FF:000006">
    <property type="entry name" value="ATP-binding cassette, sub-family C (CFTR/MRP), member 9"/>
    <property type="match status" value="1"/>
</dbReference>
<dbReference type="EMBL" id="OU900097">
    <property type="protein sequence ID" value="CAG9861577.1"/>
    <property type="molecule type" value="Genomic_DNA"/>
</dbReference>
<dbReference type="InterPro" id="IPR036640">
    <property type="entry name" value="ABC1_TM_sf"/>
</dbReference>
<evidence type="ECO:0000256" key="5">
    <source>
        <dbReference type="ARBA" id="ARBA00022741"/>
    </source>
</evidence>
<dbReference type="CDD" id="cd03244">
    <property type="entry name" value="ABCC_MRP_domain2"/>
    <property type="match status" value="1"/>
</dbReference>
<keyword evidence="6" id="KW-0067">ATP-binding</keyword>
<dbReference type="CDD" id="cd18579">
    <property type="entry name" value="ABC_6TM_ABCC_D1"/>
    <property type="match status" value="1"/>
</dbReference>
<dbReference type="InterPro" id="IPR003593">
    <property type="entry name" value="AAA+_ATPase"/>
</dbReference>
<keyword evidence="2" id="KW-0813">Transport</keyword>
<accession>A0A9N9TTK8</accession>
<name>A0A9N9TTK8_PHYSR</name>
<evidence type="ECO:0000256" key="6">
    <source>
        <dbReference type="ARBA" id="ARBA00022840"/>
    </source>
</evidence>
<dbReference type="FunFam" id="3.40.50.300:FF:000163">
    <property type="entry name" value="Multidrug resistance-associated protein member 4"/>
    <property type="match status" value="1"/>
</dbReference>
<dbReference type="GO" id="GO:0140359">
    <property type="term" value="F:ABC-type transporter activity"/>
    <property type="evidence" value="ECO:0007669"/>
    <property type="project" value="InterPro"/>
</dbReference>
<keyword evidence="3 9" id="KW-0812">Transmembrane</keyword>
<evidence type="ECO:0000256" key="9">
    <source>
        <dbReference type="SAM" id="Phobius"/>
    </source>
</evidence>
<feature type="domain" description="ABC transmembrane type-1" evidence="11">
    <location>
        <begin position="150"/>
        <end position="372"/>
    </location>
</feature>
<feature type="transmembrane region" description="Helical" evidence="9">
    <location>
        <begin position="923"/>
        <end position="941"/>
    </location>
</feature>
<feature type="domain" description="ABC transporter" evidence="10">
    <location>
        <begin position="403"/>
        <end position="622"/>
    </location>
</feature>
<feature type="transmembrane region" description="Helical" evidence="9">
    <location>
        <begin position="894"/>
        <end position="917"/>
    </location>
</feature>
<feature type="transmembrane region" description="Helical" evidence="9">
    <location>
        <begin position="206"/>
        <end position="225"/>
    </location>
</feature>
<dbReference type="Pfam" id="PF00664">
    <property type="entry name" value="ABC_membrane"/>
    <property type="match status" value="2"/>
</dbReference>
<keyword evidence="5" id="KW-0547">Nucleotide-binding</keyword>
<keyword evidence="7 9" id="KW-1133">Transmembrane helix</keyword>
<dbReference type="OrthoDB" id="6500128at2759"/>
<dbReference type="InterPro" id="IPR044746">
    <property type="entry name" value="ABCC_6TM_D1"/>
</dbReference>
<evidence type="ECO:0000259" key="11">
    <source>
        <dbReference type="PROSITE" id="PS50929"/>
    </source>
</evidence>
<evidence type="ECO:0000256" key="8">
    <source>
        <dbReference type="ARBA" id="ARBA00023136"/>
    </source>
</evidence>
<feature type="transmembrane region" description="Helical" evidence="9">
    <location>
        <begin position="313"/>
        <end position="336"/>
    </location>
</feature>
<dbReference type="InterPro" id="IPR027417">
    <property type="entry name" value="P-loop_NTPase"/>
</dbReference>
<feature type="domain" description="ABC transporter" evidence="10">
    <location>
        <begin position="1099"/>
        <end position="1324"/>
    </location>
</feature>
<dbReference type="Gene3D" id="1.20.1560.10">
    <property type="entry name" value="ABC transporter type 1, transmembrane domain"/>
    <property type="match status" value="2"/>
</dbReference>
<reference evidence="12" key="1">
    <citation type="submission" date="2022-01" db="EMBL/GenBank/DDBJ databases">
        <authorList>
            <person name="King R."/>
        </authorList>
    </citation>
    <scope>NUCLEOTIDE SEQUENCE</scope>
</reference>
<dbReference type="GO" id="GO:0016887">
    <property type="term" value="F:ATP hydrolysis activity"/>
    <property type="evidence" value="ECO:0007669"/>
    <property type="project" value="InterPro"/>
</dbReference>
<evidence type="ECO:0000256" key="7">
    <source>
        <dbReference type="ARBA" id="ARBA00022989"/>
    </source>
</evidence>
<dbReference type="GO" id="GO:0016020">
    <property type="term" value="C:membrane"/>
    <property type="evidence" value="ECO:0007669"/>
    <property type="project" value="UniProtKB-SubCell"/>
</dbReference>
<evidence type="ECO:0000256" key="3">
    <source>
        <dbReference type="ARBA" id="ARBA00022692"/>
    </source>
</evidence>
<dbReference type="FunFam" id="3.40.50.300:FF:000973">
    <property type="entry name" value="Multidrug resistance-associated protein 4"/>
    <property type="match status" value="1"/>
</dbReference>
<evidence type="ECO:0000313" key="13">
    <source>
        <dbReference type="Proteomes" id="UP001153712"/>
    </source>
</evidence>
<evidence type="ECO:0000256" key="4">
    <source>
        <dbReference type="ARBA" id="ARBA00022737"/>
    </source>
</evidence>
<dbReference type="PROSITE" id="PS00211">
    <property type="entry name" value="ABC_TRANSPORTER_1"/>
    <property type="match status" value="2"/>
</dbReference>
<dbReference type="Pfam" id="PF00005">
    <property type="entry name" value="ABC_tran"/>
    <property type="match status" value="2"/>
</dbReference>
<keyword evidence="4" id="KW-0677">Repeat</keyword>
<dbReference type="PROSITE" id="PS50893">
    <property type="entry name" value="ABC_TRANSPORTER_2"/>
    <property type="match status" value="2"/>
</dbReference>
<feature type="transmembrane region" description="Helical" evidence="9">
    <location>
        <begin position="864"/>
        <end position="882"/>
    </location>
</feature>
<sequence length="1330" mass="149807">MDQGDAVKRPPHPREKANPVSVLTFFYTRKLFHRGFKKDLEDDDLYDVVKSCRSKKCTDKLEHAYQAEQKKKNPSLLRVLWNCYGLTYMILGILSLSFKLLSSTLDPDAIANLVAYFKPGQTKLSFNDALYYAGVLISLKVIENLYSPNYHLYLYQLSLQIRASFSSLIYRKSLKLSPKSLEKTSVGNIVTIISKDVSMFEGAIHLFNNLWIGVIQIFYICYLIYARVGASSTLGVLILASSIPIQFLVSKLIGKLRTKINKRTDVRLQESQEALSTIKIIKMYTWEKIFIDRISESRRKEIKTMLKKSVTRITLIVTSELLGNVGFYVIVMLYIYYNTNANAESIFYIMRSYSTLSMVISFVFSFGLTFTAELSASLARINNVLQLEELPDHVEKVDDKPLIDIRNASVNLKDNDILKSVSLKFEAGLNIISGQLGSGKSSLVKLILRDFIPDAGEVRSRGRISYASQDPWLFPATIKQNILFGEKYEYTRYNKVVEVCALAYDFSILDKGDDTVVLDRGMNLSKGQQARINLARAIYKESDIYLLDDVLTALDSKVQDHIFRECIEEFLQGKLVVLVTHNSKHINKSDKLLVLDKGAVSFVGSGRNISEDILQAIEDIKDLPAPTPQPDDKEKLFDESAPLIEPPAEQKKQIYHENKKQGAVSLQTYANYIKLGGGVLMVIGMVLLYASHTFADSSAQVMLTNWVNYQSNLTSIKEKQFGNTSLNTDELFSLYFLNNSRNITTNERYDIMAYIDSVQSSIPNAMAANPSQTIPLIPPKPKPTAYFNSTGHNLNFSNLTAEQNQTLAVFAELENLELMASRSLNLYTVTLIAAIVVDFVKNYMIYHFGNNASLNLHKSMIKSIMYAKMSFFDTFLLGNILNRFSQDLNVVDEYLSLMFGLLISASFGVLGIIGMMAHVNLKFIIPAVAILIVLLIMRFIYMPTARSLKRLEAATRSPIIGHLNSSMEGLTTVRAFKAQEILKNEFDKHQDVYISAKYTSICASNAFAFYMDFSAVILNLFVICRFLFFDTDTQSGDVGLTLTQVSALTMIVQFALLQWSEVENMMTSVERVMEYTAVEPEKSEGTRAKDWPSDGEVIYHNVSLTYTNSTDKVLSNINFAVKPKEKIGIVGRTGAGKSSIISTLFRLYNHDGTITIDGIDTKTLALDHLRQHISIIPQDPIMFSGTVRTNIDPLKEFTDEEIWKVLHKVNLDNKVPNLDSSCDDTNFSSGERQLLSLSRAIIRKNKIVVLDEATANMDPETEGMVQKAIDSNFSDCTVFIIAHRLDCIINCDKVIVLDRGEIKEFDEPRALLKDESSQFSIMMKASKSSS</sequence>
<feature type="transmembrane region" description="Helical" evidence="9">
    <location>
        <begin position="231"/>
        <end position="253"/>
    </location>
</feature>
<evidence type="ECO:0000313" key="12">
    <source>
        <dbReference type="EMBL" id="CAG9861577.1"/>
    </source>
</evidence>
<dbReference type="PANTHER" id="PTHR24223:SF448">
    <property type="entry name" value="FI20146P1-RELATED"/>
    <property type="match status" value="1"/>
</dbReference>
<evidence type="ECO:0000259" key="10">
    <source>
        <dbReference type="PROSITE" id="PS50893"/>
    </source>
</evidence>
<dbReference type="CDD" id="cd03250">
    <property type="entry name" value="ABCC_MRP_domain1"/>
    <property type="match status" value="1"/>
</dbReference>
<feature type="domain" description="ABC transmembrane type-1" evidence="11">
    <location>
        <begin position="826"/>
        <end position="1064"/>
    </location>
</feature>
<organism evidence="12 13">
    <name type="scientific">Phyllotreta striolata</name>
    <name type="common">Striped flea beetle</name>
    <name type="synonym">Crioceris striolata</name>
    <dbReference type="NCBI Taxonomy" id="444603"/>
    <lineage>
        <taxon>Eukaryota</taxon>
        <taxon>Metazoa</taxon>
        <taxon>Ecdysozoa</taxon>
        <taxon>Arthropoda</taxon>
        <taxon>Hexapoda</taxon>
        <taxon>Insecta</taxon>
        <taxon>Pterygota</taxon>
        <taxon>Neoptera</taxon>
        <taxon>Endopterygota</taxon>
        <taxon>Coleoptera</taxon>
        <taxon>Polyphaga</taxon>
        <taxon>Cucujiformia</taxon>
        <taxon>Chrysomeloidea</taxon>
        <taxon>Chrysomelidae</taxon>
        <taxon>Galerucinae</taxon>
        <taxon>Alticini</taxon>
        <taxon>Phyllotreta</taxon>
    </lineage>
</organism>
<feature type="transmembrane region" description="Helical" evidence="9">
    <location>
        <begin position="1007"/>
        <end position="1028"/>
    </location>
</feature>
<keyword evidence="8 9" id="KW-0472">Membrane</keyword>
<protein>
    <submittedName>
        <fullName evidence="12">Uncharacterized protein</fullName>
    </submittedName>
</protein>
<dbReference type="Proteomes" id="UP001153712">
    <property type="component" value="Chromosome 4"/>
</dbReference>
<dbReference type="Gene3D" id="3.40.50.300">
    <property type="entry name" value="P-loop containing nucleotide triphosphate hydrolases"/>
    <property type="match status" value="2"/>
</dbReference>
<keyword evidence="13" id="KW-1185">Reference proteome</keyword>
<dbReference type="InterPro" id="IPR050173">
    <property type="entry name" value="ABC_transporter_C-like"/>
</dbReference>
<dbReference type="CDD" id="cd18580">
    <property type="entry name" value="ABC_6TM_ABCC_D2"/>
    <property type="match status" value="1"/>
</dbReference>
<feature type="transmembrane region" description="Helical" evidence="9">
    <location>
        <begin position="824"/>
        <end position="844"/>
    </location>
</feature>
<evidence type="ECO:0000256" key="1">
    <source>
        <dbReference type="ARBA" id="ARBA00004141"/>
    </source>
</evidence>
<dbReference type="PANTHER" id="PTHR24223">
    <property type="entry name" value="ATP-BINDING CASSETTE SUB-FAMILY C"/>
    <property type="match status" value="1"/>
</dbReference>
<dbReference type="PROSITE" id="PS50929">
    <property type="entry name" value="ABC_TM1F"/>
    <property type="match status" value="2"/>
</dbReference>
<dbReference type="InterPro" id="IPR017871">
    <property type="entry name" value="ABC_transporter-like_CS"/>
</dbReference>
<feature type="transmembrane region" description="Helical" evidence="9">
    <location>
        <begin position="79"/>
        <end position="98"/>
    </location>
</feature>